<name>A0A9W6SFT5_9ACTN</name>
<comment type="caution">
    <text evidence="4">The sequence shown here is derived from an EMBL/GenBank/DDBJ whole genome shotgun (WGS) entry which is preliminary data.</text>
</comment>
<dbReference type="InterPro" id="IPR051677">
    <property type="entry name" value="AfsR-DnrI-RedD_regulator"/>
</dbReference>
<organism evidence="4 5">
    <name type="scientific">Actinorhabdospora filicis</name>
    <dbReference type="NCBI Taxonomy" id="1785913"/>
    <lineage>
        <taxon>Bacteria</taxon>
        <taxon>Bacillati</taxon>
        <taxon>Actinomycetota</taxon>
        <taxon>Actinomycetes</taxon>
        <taxon>Micromonosporales</taxon>
        <taxon>Micromonosporaceae</taxon>
        <taxon>Actinorhabdospora</taxon>
    </lineage>
</organism>
<dbReference type="EMBL" id="BSTX01000001">
    <property type="protein sequence ID" value="GLZ75225.1"/>
    <property type="molecule type" value="Genomic_DNA"/>
</dbReference>
<dbReference type="SUPFAM" id="SSF48452">
    <property type="entry name" value="TPR-like"/>
    <property type="match status" value="1"/>
</dbReference>
<dbReference type="SMART" id="SM01043">
    <property type="entry name" value="BTAD"/>
    <property type="match status" value="1"/>
</dbReference>
<gene>
    <name evidence="4" type="ORF">Afil01_00320</name>
</gene>
<dbReference type="Gene3D" id="1.25.40.10">
    <property type="entry name" value="Tetratricopeptide repeat domain"/>
    <property type="match status" value="1"/>
</dbReference>
<dbReference type="InterPro" id="IPR016032">
    <property type="entry name" value="Sig_transdc_resp-reg_C-effctor"/>
</dbReference>
<dbReference type="PANTHER" id="PTHR35807:SF1">
    <property type="entry name" value="TRANSCRIPTIONAL REGULATOR REDD"/>
    <property type="match status" value="1"/>
</dbReference>
<evidence type="ECO:0000313" key="5">
    <source>
        <dbReference type="Proteomes" id="UP001165079"/>
    </source>
</evidence>
<evidence type="ECO:0000259" key="3">
    <source>
        <dbReference type="SMART" id="SM01043"/>
    </source>
</evidence>
<evidence type="ECO:0000256" key="2">
    <source>
        <dbReference type="ARBA" id="ARBA00023163"/>
    </source>
</evidence>
<dbReference type="Pfam" id="PF03704">
    <property type="entry name" value="BTAD"/>
    <property type="match status" value="1"/>
</dbReference>
<dbReference type="InterPro" id="IPR005158">
    <property type="entry name" value="BTAD"/>
</dbReference>
<accession>A0A9W6SFT5</accession>
<reference evidence="4" key="1">
    <citation type="submission" date="2023-03" db="EMBL/GenBank/DDBJ databases">
        <title>Actinorhabdospora filicis NBRC 111898.</title>
        <authorList>
            <person name="Ichikawa N."/>
            <person name="Sato H."/>
            <person name="Tonouchi N."/>
        </authorList>
    </citation>
    <scope>NUCLEOTIDE SEQUENCE</scope>
    <source>
        <strain evidence="4">NBRC 111898</strain>
    </source>
</reference>
<dbReference type="Proteomes" id="UP001165079">
    <property type="component" value="Unassembled WGS sequence"/>
</dbReference>
<keyword evidence="5" id="KW-1185">Reference proteome</keyword>
<dbReference type="RefSeq" id="WP_285660470.1">
    <property type="nucleotide sequence ID" value="NZ_BSTX01000001.1"/>
</dbReference>
<keyword evidence="1" id="KW-0805">Transcription regulation</keyword>
<dbReference type="InterPro" id="IPR036388">
    <property type="entry name" value="WH-like_DNA-bd_sf"/>
</dbReference>
<dbReference type="GO" id="GO:0006355">
    <property type="term" value="P:regulation of DNA-templated transcription"/>
    <property type="evidence" value="ECO:0007669"/>
    <property type="project" value="InterPro"/>
</dbReference>
<evidence type="ECO:0000313" key="4">
    <source>
        <dbReference type="EMBL" id="GLZ75225.1"/>
    </source>
</evidence>
<feature type="domain" description="Bacterial transcriptional activator" evidence="3">
    <location>
        <begin position="100"/>
        <end position="246"/>
    </location>
</feature>
<dbReference type="Gene3D" id="1.10.10.10">
    <property type="entry name" value="Winged helix-like DNA-binding domain superfamily/Winged helix DNA-binding domain"/>
    <property type="match status" value="1"/>
</dbReference>
<evidence type="ECO:0000256" key="1">
    <source>
        <dbReference type="ARBA" id="ARBA00023015"/>
    </source>
</evidence>
<protein>
    <recommendedName>
        <fullName evidence="3">Bacterial transcriptional activator domain-containing protein</fullName>
    </recommendedName>
</protein>
<dbReference type="AlphaFoldDB" id="A0A9W6SFT5"/>
<dbReference type="PANTHER" id="PTHR35807">
    <property type="entry name" value="TRANSCRIPTIONAL REGULATOR REDD-RELATED"/>
    <property type="match status" value="1"/>
</dbReference>
<proteinExistence type="predicted"/>
<dbReference type="CDD" id="cd15831">
    <property type="entry name" value="BTAD"/>
    <property type="match status" value="1"/>
</dbReference>
<sequence>MTLRFRLLGPIEVTGPGGESVVFDRGKRAVLLALLLRNANRRVALGNVVSTLWEKEPPDSAQANVRTYASQLRAALAGIGMPRLESPRGSYLLRVDTGESDVEVFSDAVITADTALAAGRLAVAQEQLRLALDVWRGPAADGLTAHGPLRLALDALDEQRAATVEKYAAVCLRLAERTHTAIPHLRMLLAEQPLRENAWLLLMRSLAEMGDRAGALAAYGSARQVLRRELGLEPSVELRRAQEDILHA</sequence>
<dbReference type="SUPFAM" id="SSF46894">
    <property type="entry name" value="C-terminal effector domain of the bipartite response regulators"/>
    <property type="match status" value="1"/>
</dbReference>
<dbReference type="InterPro" id="IPR011990">
    <property type="entry name" value="TPR-like_helical_dom_sf"/>
</dbReference>
<keyword evidence="2" id="KW-0804">Transcription</keyword>
<dbReference type="GO" id="GO:0003677">
    <property type="term" value="F:DNA binding"/>
    <property type="evidence" value="ECO:0007669"/>
    <property type="project" value="InterPro"/>
</dbReference>